<dbReference type="Proteomes" id="UP000297299">
    <property type="component" value="Unassembled WGS sequence"/>
</dbReference>
<feature type="compositionally biased region" description="Basic and acidic residues" evidence="1">
    <location>
        <begin position="200"/>
        <end position="244"/>
    </location>
</feature>
<evidence type="ECO:0000313" key="3">
    <source>
        <dbReference type="Proteomes" id="UP000297299"/>
    </source>
</evidence>
<gene>
    <name evidence="2" type="ORF">BOTCAL_0158g00110</name>
</gene>
<dbReference type="EMBL" id="PHWZ01000158">
    <property type="protein sequence ID" value="TEY62716.1"/>
    <property type="molecule type" value="Genomic_DNA"/>
</dbReference>
<comment type="caution">
    <text evidence="2">The sequence shown here is derived from an EMBL/GenBank/DDBJ whole genome shotgun (WGS) entry which is preliminary data.</text>
</comment>
<reference evidence="2 3" key="1">
    <citation type="submission" date="2017-11" db="EMBL/GenBank/DDBJ databases">
        <title>Comparative genomics of Botrytis spp.</title>
        <authorList>
            <person name="Valero-Jimenez C.A."/>
            <person name="Tapia P."/>
            <person name="Veloso J."/>
            <person name="Silva-Moreno E."/>
            <person name="Staats M."/>
            <person name="Valdes J.H."/>
            <person name="Van Kan J.A.L."/>
        </authorList>
    </citation>
    <scope>NUCLEOTIDE SEQUENCE [LARGE SCALE GENOMIC DNA]</scope>
    <source>
        <strain evidence="2 3">MUCL2830</strain>
    </source>
</reference>
<dbReference type="AlphaFoldDB" id="A0A4Y8D1W4"/>
<sequence length="442" mass="50280">MSHKENHISGIQNFKFNSIMSTISPFDLSAAEEYTKSPPPSNKSRGKKEISHATFMKWVSKERYNTRKMEQQRQGRWAMVMNQHQSTRLQDNSSGQKKNAMFNLSYDQTHNGTKESVVSKMKERKKRSGNPRKSAFENSYSHVSSTVGQSSQAKYEAARTGTQVTYQSRPQGVHYQETNTKSASSPWIQNAGSTKRTGKQHQEKDSRLAMAAETKKDGDHPRMNDRYVKERPQKDQFDTRKSLEPEDYDLESDIEDQQLYTSAYMPTPTRNEKQATFEEIRDNATRAIEHSQITRAEATRVITESQAVRARIEKALAQRLAENPYEETSEGVRLSGEMNTETVVAPSAGTPFEDVPETTKDVYAGSPLTPNNFTNTMESNMKNTAVETATKGSKIMGSMDDYRIEFVREDGDDAENAEDDWVEVMDYDEDDDEVEEDGWLLA</sequence>
<protein>
    <submittedName>
        <fullName evidence="2">Uncharacterized protein</fullName>
    </submittedName>
</protein>
<feature type="compositionally biased region" description="Polar residues" evidence="1">
    <location>
        <begin position="136"/>
        <end position="153"/>
    </location>
</feature>
<proteinExistence type="predicted"/>
<feature type="region of interest" description="Disordered" evidence="1">
    <location>
        <begin position="107"/>
        <end position="263"/>
    </location>
</feature>
<feature type="region of interest" description="Disordered" evidence="1">
    <location>
        <begin position="32"/>
        <end position="52"/>
    </location>
</feature>
<keyword evidence="3" id="KW-1185">Reference proteome</keyword>
<organism evidence="2 3">
    <name type="scientific">Botryotinia calthae</name>
    <dbReference type="NCBI Taxonomy" id="38488"/>
    <lineage>
        <taxon>Eukaryota</taxon>
        <taxon>Fungi</taxon>
        <taxon>Dikarya</taxon>
        <taxon>Ascomycota</taxon>
        <taxon>Pezizomycotina</taxon>
        <taxon>Leotiomycetes</taxon>
        <taxon>Helotiales</taxon>
        <taxon>Sclerotiniaceae</taxon>
        <taxon>Botryotinia</taxon>
    </lineage>
</organism>
<feature type="compositionally biased region" description="Polar residues" evidence="1">
    <location>
        <begin position="107"/>
        <end position="116"/>
    </location>
</feature>
<feature type="compositionally biased region" description="Polar residues" evidence="1">
    <location>
        <begin position="160"/>
        <end position="195"/>
    </location>
</feature>
<dbReference type="OrthoDB" id="3549275at2759"/>
<accession>A0A4Y8D1W4</accession>
<feature type="compositionally biased region" description="Acidic residues" evidence="1">
    <location>
        <begin position="245"/>
        <end position="256"/>
    </location>
</feature>
<evidence type="ECO:0000256" key="1">
    <source>
        <dbReference type="SAM" id="MobiDB-lite"/>
    </source>
</evidence>
<evidence type="ECO:0000313" key="2">
    <source>
        <dbReference type="EMBL" id="TEY62716.1"/>
    </source>
</evidence>
<name>A0A4Y8D1W4_9HELO</name>